<reference evidence="2" key="1">
    <citation type="submission" date="2018-09" db="EMBL/GenBank/DDBJ databases">
        <title>Complete Genome Sequencing of Sulfolobus sp. JCM 16834.</title>
        <authorList>
            <person name="Kato S."/>
            <person name="Itoh T."/>
            <person name="Ohkuma M."/>
        </authorList>
    </citation>
    <scope>NUCLEOTIDE SEQUENCE [LARGE SCALE GENOMIC DNA]</scope>
    <source>
        <strain evidence="2">IC-007</strain>
    </source>
</reference>
<dbReference type="GeneID" id="41717566"/>
<sequence length="118" mass="13512">MDEFEIGHVISEKAEGYEVTIDAGNGTHFVVVVTKFGEKLTMILEKFWKTERRADSIETNMKVMKMLEDGTKLVKIVDGRYKLSKNKFEGEELAEKNKNRGVQFCTCGEGELNALFRR</sequence>
<evidence type="ECO:0000313" key="1">
    <source>
        <dbReference type="EMBL" id="BBG26705.1"/>
    </source>
</evidence>
<dbReference type="EMBL" id="AP018930">
    <property type="protein sequence ID" value="BBG26705.1"/>
    <property type="molecule type" value="Genomic_DNA"/>
</dbReference>
<gene>
    <name evidence="1" type="ORF">IC007_1223</name>
</gene>
<dbReference type="RefSeq" id="WP_149564800.1">
    <property type="nucleotide sequence ID" value="NZ_AP018930.1"/>
</dbReference>
<organism evidence="1 2">
    <name type="scientific">Sulfuracidifex tepidarius</name>
    <dbReference type="NCBI Taxonomy" id="1294262"/>
    <lineage>
        <taxon>Archaea</taxon>
        <taxon>Thermoproteota</taxon>
        <taxon>Thermoprotei</taxon>
        <taxon>Sulfolobales</taxon>
        <taxon>Sulfolobaceae</taxon>
        <taxon>Sulfuracidifex</taxon>
    </lineage>
</organism>
<proteinExistence type="predicted"/>
<dbReference type="AlphaFoldDB" id="A0A510E2H2"/>
<dbReference type="Proteomes" id="UP000325030">
    <property type="component" value="Chromosome"/>
</dbReference>
<evidence type="ECO:0000313" key="2">
    <source>
        <dbReference type="Proteomes" id="UP000325030"/>
    </source>
</evidence>
<name>A0A510E2H2_9CREN</name>
<accession>A0A510E2H2</accession>
<protein>
    <submittedName>
        <fullName evidence="1">Uncharacterized protein</fullName>
    </submittedName>
</protein>